<dbReference type="KEGG" id="wma:WM2015_2509"/>
<dbReference type="OrthoDB" id="190887at2"/>
<dbReference type="Proteomes" id="UP000066624">
    <property type="component" value="Chromosome"/>
</dbReference>
<reference evidence="2" key="1">
    <citation type="submission" date="2015-07" db="EMBL/GenBank/DDBJ databases">
        <authorList>
            <person name="Kim K.M."/>
        </authorList>
    </citation>
    <scope>NUCLEOTIDE SEQUENCE [LARGE SCALE GENOMIC DNA]</scope>
    <source>
        <strain evidence="2">KCTC 42284</strain>
    </source>
</reference>
<dbReference type="Pfam" id="PF19577">
    <property type="entry name" value="DcaP"/>
    <property type="match status" value="1"/>
</dbReference>
<keyword evidence="2" id="KW-1185">Reference proteome</keyword>
<sequence length="450" mass="49658">MEIRRGTRQVLMAVGIVLLSAPAWADADPSERERALEQRVAELERLVNQLVMERDGAMESSERAVSEVRAEVAEVAERVEAVEARDESADIVRGATRFNFGGYIKADTMWTRYSGGSVPANNLIRDFAVPGLIPVGGDSSTTDVDFHAKETRFNFGFAHDTDNGSEVSGFIELDFLTGPGGNERITNSYNPRIRHAFLRYNNWLVGQTWSTFFNVGALPENLDFVGPTEGTVFARQDMIRYSTGPWQFAIENPETTVTPLGGGARIVTDTAFLPDVVARYTVGGDWGNFVIAGIGRQLSIDTDTGTERELGMALSLSGKVNLGRNDLRWMVSGGPGIGRYLGLNTANDAVFDETGSLEAIDAYGGFVSYRHFWSDKWRSNFTFSVFQADNDVDLTGLGVTEQAYTGIANLIYQVNPQLRFGMEYQHSRREIESGASGNMNRMQFSTIYAF</sequence>
<dbReference type="SUPFAM" id="SSF56935">
    <property type="entry name" value="Porins"/>
    <property type="match status" value="1"/>
</dbReference>
<dbReference type="AlphaFoldDB" id="A0A0K0XZ10"/>
<dbReference type="PATRIC" id="fig|1579979.3.peg.2564"/>
<dbReference type="InterPro" id="IPR045748">
    <property type="entry name" value="DcaP"/>
</dbReference>
<dbReference type="RefSeq" id="WP_156201173.1">
    <property type="nucleotide sequence ID" value="NZ_CP012154.1"/>
</dbReference>
<protein>
    <submittedName>
        <fullName evidence="1">Uncharacterized protein</fullName>
    </submittedName>
</protein>
<name>A0A0K0XZ10_9GAMM</name>
<dbReference type="EMBL" id="CP012154">
    <property type="protein sequence ID" value="AKS42867.1"/>
    <property type="molecule type" value="Genomic_DNA"/>
</dbReference>
<accession>A0A0K0XZ10</accession>
<organism evidence="1 2">
    <name type="scientific">Wenzhouxiangella marina</name>
    <dbReference type="NCBI Taxonomy" id="1579979"/>
    <lineage>
        <taxon>Bacteria</taxon>
        <taxon>Pseudomonadati</taxon>
        <taxon>Pseudomonadota</taxon>
        <taxon>Gammaproteobacteria</taxon>
        <taxon>Chromatiales</taxon>
        <taxon>Wenzhouxiangellaceae</taxon>
        <taxon>Wenzhouxiangella</taxon>
    </lineage>
</organism>
<evidence type="ECO:0000313" key="2">
    <source>
        <dbReference type="Proteomes" id="UP000066624"/>
    </source>
</evidence>
<proteinExistence type="predicted"/>
<gene>
    <name evidence="1" type="ORF">WM2015_2509</name>
</gene>
<evidence type="ECO:0000313" key="1">
    <source>
        <dbReference type="EMBL" id="AKS42867.1"/>
    </source>
</evidence>
<dbReference type="STRING" id="1579979.WM2015_2509"/>